<dbReference type="Pfam" id="PF13946">
    <property type="entry name" value="DUF4214"/>
    <property type="match status" value="1"/>
</dbReference>
<feature type="domain" description="DUF4214" evidence="2">
    <location>
        <begin position="351"/>
        <end position="411"/>
    </location>
</feature>
<evidence type="ECO:0000259" key="2">
    <source>
        <dbReference type="Pfam" id="PF13946"/>
    </source>
</evidence>
<protein>
    <submittedName>
        <fullName evidence="4">DUF4214 domain-containing protein</fullName>
    </submittedName>
</protein>
<name>A0A839HCW8_9GAMM</name>
<feature type="chain" id="PRO_5032357659" evidence="1">
    <location>
        <begin position="22"/>
        <end position="496"/>
    </location>
</feature>
<organism evidence="4 5">
    <name type="scientific">Thiospirillum jenense</name>
    <dbReference type="NCBI Taxonomy" id="1653858"/>
    <lineage>
        <taxon>Bacteria</taxon>
        <taxon>Pseudomonadati</taxon>
        <taxon>Pseudomonadota</taxon>
        <taxon>Gammaproteobacteria</taxon>
        <taxon>Chromatiales</taxon>
        <taxon>Chromatiaceae</taxon>
        <taxon>Thiospirillum</taxon>
    </lineage>
</organism>
<evidence type="ECO:0000313" key="5">
    <source>
        <dbReference type="Proteomes" id="UP000548632"/>
    </source>
</evidence>
<dbReference type="EMBL" id="JABVCQ010000003">
    <property type="protein sequence ID" value="MBB1125037.1"/>
    <property type="molecule type" value="Genomic_DNA"/>
</dbReference>
<dbReference type="InterPro" id="IPR044060">
    <property type="entry name" value="Bacterial_rp_domain"/>
</dbReference>
<dbReference type="InterPro" id="IPR038255">
    <property type="entry name" value="PBS_linker_sf"/>
</dbReference>
<evidence type="ECO:0000259" key="3">
    <source>
        <dbReference type="Pfam" id="PF18998"/>
    </source>
</evidence>
<dbReference type="AlphaFoldDB" id="A0A839HCW8"/>
<proteinExistence type="predicted"/>
<comment type="caution">
    <text evidence="4">The sequence shown here is derived from an EMBL/GenBank/DDBJ whole genome shotgun (WGS) entry which is preliminary data.</text>
</comment>
<dbReference type="InterPro" id="IPR025282">
    <property type="entry name" value="DUF4214"/>
</dbReference>
<dbReference type="RefSeq" id="WP_182725704.1">
    <property type="nucleotide sequence ID" value="NZ_JABVCQ010000003.1"/>
</dbReference>
<dbReference type="Proteomes" id="UP000548632">
    <property type="component" value="Unassembled WGS sequence"/>
</dbReference>
<reference evidence="4 5" key="1">
    <citation type="journal article" date="2020" name="Arch. Microbiol.">
        <title>The genome sequence of the giant phototrophic gammaproteobacterium Thiospirillum jenense gives insight into its physiological properties and phylogenetic relationships.</title>
        <authorList>
            <person name="Imhoff J.F."/>
            <person name="Meyer T.E."/>
            <person name="Kyndt J.A."/>
        </authorList>
    </citation>
    <scope>NUCLEOTIDE SEQUENCE [LARGE SCALE GENOMIC DNA]</scope>
    <source>
        <strain evidence="4 5">DSM 216</strain>
    </source>
</reference>
<sequence length="496" mass="54154">MRFSAFAFATAVTFTTMPSFATEVFSAQGWERGGDSFNISISRSDDNVITMDIELVEGHPFICSGNFVVIQNNVQYNGVSLKTVTGDSQCGDVYINSTFTLTYNSYSTPPDWSQAFTLIYDDYTAEIPATINNAQLMVFVIGQGHVVSDLAGIDCSTLFCTSTFPINSAITLTAIPSDGWLFKEWQRGRCNTNPVCPGTLSSSKQAVAVFEPIITSSQRAIQLIVMGNGQVTSQPDGLSCGANSICNAIFNAGDSLTLTASDNNGFIGWGGLCAAQGTVPVCTVAIDDLFLNDAQNQQIIASFNTVVREQTTRWKIAELYMATVGYAMDAEGLNYWINQVDSGAMTLEEVAQSFFEQPLVTEMYPATLNDGRFIDEVYRNIFGREADTDGRNYWITELNNDRSRDYMIVMMINGGWANQSVDAQSDMMRFKHRTEVALAFADYQNDHNIIFSQLNSANQSGLIVGGTNILAGVTQDVATRDEAIAIIPALLTAVKE</sequence>
<dbReference type="Gene3D" id="1.10.3130.20">
    <property type="entry name" value="Phycobilisome linker domain"/>
    <property type="match status" value="1"/>
</dbReference>
<evidence type="ECO:0000256" key="1">
    <source>
        <dbReference type="SAM" id="SignalP"/>
    </source>
</evidence>
<feature type="signal peptide" evidence="1">
    <location>
        <begin position="1"/>
        <end position="21"/>
    </location>
</feature>
<accession>A0A839HCW8</accession>
<evidence type="ECO:0000313" key="4">
    <source>
        <dbReference type="EMBL" id="MBB1125037.1"/>
    </source>
</evidence>
<gene>
    <name evidence="4" type="ORF">HUK38_02175</name>
</gene>
<keyword evidence="5" id="KW-1185">Reference proteome</keyword>
<feature type="domain" description="Bacterial repeat" evidence="3">
    <location>
        <begin position="167"/>
        <end position="211"/>
    </location>
</feature>
<dbReference type="Pfam" id="PF18998">
    <property type="entry name" value="Flg_new_2"/>
    <property type="match status" value="1"/>
</dbReference>
<keyword evidence="1" id="KW-0732">Signal</keyword>